<dbReference type="AlphaFoldDB" id="A0A850LJ97"/>
<proteinExistence type="inferred from homology"/>
<dbReference type="InterPro" id="IPR006143">
    <property type="entry name" value="RND_pump_MFP"/>
</dbReference>
<evidence type="ECO:0000313" key="4">
    <source>
        <dbReference type="EMBL" id="NVK98171.1"/>
    </source>
</evidence>
<dbReference type="GO" id="GO:1990281">
    <property type="term" value="C:efflux pump complex"/>
    <property type="evidence" value="ECO:0007669"/>
    <property type="project" value="TreeGrafter"/>
</dbReference>
<organism evidence="4 5">
    <name type="scientific">Ruegeria pomeroyi</name>
    <dbReference type="NCBI Taxonomy" id="89184"/>
    <lineage>
        <taxon>Bacteria</taxon>
        <taxon>Pseudomonadati</taxon>
        <taxon>Pseudomonadota</taxon>
        <taxon>Alphaproteobacteria</taxon>
        <taxon>Rhodobacterales</taxon>
        <taxon>Roseobacteraceae</taxon>
        <taxon>Ruegeria</taxon>
    </lineage>
</organism>
<dbReference type="NCBIfam" id="TIGR01730">
    <property type="entry name" value="RND_mfp"/>
    <property type="match status" value="1"/>
</dbReference>
<dbReference type="GO" id="GO:0015562">
    <property type="term" value="F:efflux transmembrane transporter activity"/>
    <property type="evidence" value="ECO:0007669"/>
    <property type="project" value="TreeGrafter"/>
</dbReference>
<dbReference type="Gene3D" id="2.40.30.170">
    <property type="match status" value="1"/>
</dbReference>
<name>A0A850LJ97_9RHOB</name>
<reference evidence="4 5" key="1">
    <citation type="journal article" date="2020" name="Proc. Natl. Acad. Sci. U.S.A.">
        <title>Ecological drivers of bacterial community assembly in synthetic phycospheres.</title>
        <authorList>
            <person name="Fu H."/>
            <person name="Uchimiya M."/>
            <person name="Gore J."/>
            <person name="Moran M.A."/>
        </authorList>
    </citation>
    <scope>NUCLEOTIDE SEQUENCE [LARGE SCALE GENOMIC DNA]</scope>
    <source>
        <strain evidence="4">HF-Din03</strain>
    </source>
</reference>
<feature type="chain" id="PRO_5033022870" evidence="2">
    <location>
        <begin position="23"/>
        <end position="275"/>
    </location>
</feature>
<evidence type="ECO:0000259" key="3">
    <source>
        <dbReference type="Pfam" id="PF25973"/>
    </source>
</evidence>
<dbReference type="Pfam" id="PF25973">
    <property type="entry name" value="BSH_CzcB"/>
    <property type="match status" value="1"/>
</dbReference>
<dbReference type="InterPro" id="IPR058647">
    <property type="entry name" value="BSH_CzcB-like"/>
</dbReference>
<evidence type="ECO:0000256" key="1">
    <source>
        <dbReference type="ARBA" id="ARBA00009477"/>
    </source>
</evidence>
<dbReference type="Proteomes" id="UP000565723">
    <property type="component" value="Unassembled WGS sequence"/>
</dbReference>
<dbReference type="Gene3D" id="2.40.50.100">
    <property type="match status" value="1"/>
</dbReference>
<dbReference type="Gene3D" id="1.10.287.470">
    <property type="entry name" value="Helix hairpin bin"/>
    <property type="match status" value="1"/>
</dbReference>
<keyword evidence="2" id="KW-0732">Signal</keyword>
<feature type="signal peptide" evidence="2">
    <location>
        <begin position="1"/>
        <end position="22"/>
    </location>
</feature>
<comment type="similarity">
    <text evidence="1">Belongs to the membrane fusion protein (MFP) (TC 8.A.1) family.</text>
</comment>
<comment type="caution">
    <text evidence="4">The sequence shown here is derived from an EMBL/GenBank/DDBJ whole genome shotgun (WGS) entry which is preliminary data.</text>
</comment>
<accession>A0A850LJ97</accession>
<dbReference type="PANTHER" id="PTHR30469">
    <property type="entry name" value="MULTIDRUG RESISTANCE PROTEIN MDTA"/>
    <property type="match status" value="1"/>
</dbReference>
<evidence type="ECO:0000256" key="2">
    <source>
        <dbReference type="SAM" id="SignalP"/>
    </source>
</evidence>
<dbReference type="SUPFAM" id="SSF111369">
    <property type="entry name" value="HlyD-like secretion proteins"/>
    <property type="match status" value="1"/>
</dbReference>
<sequence length="275" mass="29809">MTPAMRTAIYFAAALAAAPCSAQVYDCVIDPSETVDVAGASGGVVARVHIEPGEKVERGQLLAKLDSTIQSATVAMLRLRADDTSEIEAQKTQLAFLEARLGRTQELSTRGVVSREVLEEIQTAVEAARSVLIRVELARRLAMEELKRAEAVLSLLEIRSPIDGIVLERYFDDGEYLPLEGRFATIVQLDPLDVVTFLPVAEYGTIQEGDMAQVRPAPPVDGVYQAEIQRIDRVFDVASGTFGLHLRLDNPDLSIPAGHRCKVAFGSEIGTSSSD</sequence>
<gene>
    <name evidence="4" type="ORF">HW564_14695</name>
</gene>
<dbReference type="EMBL" id="JABXIY010000042">
    <property type="protein sequence ID" value="NVK98171.1"/>
    <property type="molecule type" value="Genomic_DNA"/>
</dbReference>
<feature type="domain" description="CzcB-like barrel-sandwich hybrid" evidence="3">
    <location>
        <begin position="34"/>
        <end position="177"/>
    </location>
</feature>
<protein>
    <submittedName>
        <fullName evidence="4">Efflux RND transporter periplasmic adaptor subunit</fullName>
    </submittedName>
</protein>
<evidence type="ECO:0000313" key="5">
    <source>
        <dbReference type="Proteomes" id="UP000565723"/>
    </source>
</evidence>